<feature type="region of interest" description="Disordered" evidence="1">
    <location>
        <begin position="47"/>
        <end position="71"/>
    </location>
</feature>
<dbReference type="AlphaFoldDB" id="A0A5J9T6S3"/>
<keyword evidence="2" id="KW-0732">Signal</keyword>
<proteinExistence type="predicted"/>
<reference evidence="3 4" key="1">
    <citation type="journal article" date="2019" name="Sci. Rep.">
        <title>A high-quality genome of Eragrostis curvula grass provides insights into Poaceae evolution and supports new strategies to enhance forage quality.</title>
        <authorList>
            <person name="Carballo J."/>
            <person name="Santos B.A.C.M."/>
            <person name="Zappacosta D."/>
            <person name="Garbus I."/>
            <person name="Selva J.P."/>
            <person name="Gallo C.A."/>
            <person name="Diaz A."/>
            <person name="Albertini E."/>
            <person name="Caccamo M."/>
            <person name="Echenique V."/>
        </authorList>
    </citation>
    <scope>NUCLEOTIDE SEQUENCE [LARGE SCALE GENOMIC DNA]</scope>
    <source>
        <strain evidence="4">cv. Victoria</strain>
        <tissue evidence="3">Leaf</tissue>
    </source>
</reference>
<organism evidence="3 4">
    <name type="scientific">Eragrostis curvula</name>
    <name type="common">weeping love grass</name>
    <dbReference type="NCBI Taxonomy" id="38414"/>
    <lineage>
        <taxon>Eukaryota</taxon>
        <taxon>Viridiplantae</taxon>
        <taxon>Streptophyta</taxon>
        <taxon>Embryophyta</taxon>
        <taxon>Tracheophyta</taxon>
        <taxon>Spermatophyta</taxon>
        <taxon>Magnoliopsida</taxon>
        <taxon>Liliopsida</taxon>
        <taxon>Poales</taxon>
        <taxon>Poaceae</taxon>
        <taxon>PACMAD clade</taxon>
        <taxon>Chloridoideae</taxon>
        <taxon>Eragrostideae</taxon>
        <taxon>Eragrostidinae</taxon>
        <taxon>Eragrostis</taxon>
    </lineage>
</organism>
<feature type="signal peptide" evidence="2">
    <location>
        <begin position="1"/>
        <end position="31"/>
    </location>
</feature>
<keyword evidence="4" id="KW-1185">Reference proteome</keyword>
<sequence length="483" mass="51895">MAMAHGRSLFHHSAAVVSLVLLLALLHHAAAVTIDLHLSHDAAPNATTSLPPRSSALAKAPAPNATMDVSSSSTAHLHDVAGFSDQRRAPASPQTVSDAKTVARRLLASPSAVARRQADQGIAAAPSPQAAPSPTRHAHARSATRTRHLYYGVSFADLHDACLRQNCAADYFHRLAAVLYGPHTGSGWDYDYDLYCVVRTVEGSQPILPGSWRAAVASGGDVCNVEVARMDRDTVRIHCWLAWTCSQRCTTDPGEALSFAIDAISTPCGGASRATTSGGVTRIAAPSLLNAALPLLAVAFLPRPLAAAVILSYLPSLVRAGLSEEEFLKLNHATCAVYPYDINTGAVERARPIPSLREMCLRPLCLDLDGEANKLRIYCAVHSLKGASSPSIFFPWRNTWRAHLPISDPEAAAASGDDVCYVELAHMDYRERYYISCPAGDGHSRLSCTEFPEEAVASAVRDHRKLTYVVPNCDTCRFSLFLL</sequence>
<protein>
    <submittedName>
        <fullName evidence="3">Uncharacterized protein</fullName>
    </submittedName>
</protein>
<evidence type="ECO:0000256" key="2">
    <source>
        <dbReference type="SAM" id="SignalP"/>
    </source>
</evidence>
<feature type="region of interest" description="Disordered" evidence="1">
    <location>
        <begin position="117"/>
        <end position="143"/>
    </location>
</feature>
<evidence type="ECO:0000313" key="4">
    <source>
        <dbReference type="Proteomes" id="UP000324897"/>
    </source>
</evidence>
<feature type="non-terminal residue" evidence="3">
    <location>
        <position position="1"/>
    </location>
</feature>
<gene>
    <name evidence="3" type="ORF">EJB05_49902</name>
</gene>
<accession>A0A5J9T6S3</accession>
<dbReference type="OrthoDB" id="695313at2759"/>
<evidence type="ECO:0000313" key="3">
    <source>
        <dbReference type="EMBL" id="TVU06678.1"/>
    </source>
</evidence>
<dbReference type="EMBL" id="RWGY01000051">
    <property type="protein sequence ID" value="TVU06678.1"/>
    <property type="molecule type" value="Genomic_DNA"/>
</dbReference>
<comment type="caution">
    <text evidence="3">The sequence shown here is derived from an EMBL/GenBank/DDBJ whole genome shotgun (WGS) entry which is preliminary data.</text>
</comment>
<evidence type="ECO:0000256" key="1">
    <source>
        <dbReference type="SAM" id="MobiDB-lite"/>
    </source>
</evidence>
<dbReference type="Gramene" id="TVU06678">
    <property type="protein sequence ID" value="TVU06678"/>
    <property type="gene ID" value="EJB05_49902"/>
</dbReference>
<feature type="compositionally biased region" description="Low complexity" evidence="1">
    <location>
        <begin position="123"/>
        <end position="135"/>
    </location>
</feature>
<dbReference type="Proteomes" id="UP000324897">
    <property type="component" value="Unassembled WGS sequence"/>
</dbReference>
<name>A0A5J9T6S3_9POAL</name>
<feature type="chain" id="PRO_5023823454" evidence="2">
    <location>
        <begin position="32"/>
        <end position="483"/>
    </location>
</feature>